<evidence type="ECO:0000313" key="11">
    <source>
        <dbReference type="Proteomes" id="UP001589858"/>
    </source>
</evidence>
<dbReference type="InterPro" id="IPR002327">
    <property type="entry name" value="Cyt_c_1A/1B"/>
</dbReference>
<feature type="signal peptide" evidence="8">
    <location>
        <begin position="1"/>
        <end position="26"/>
    </location>
</feature>
<evidence type="ECO:0000256" key="6">
    <source>
        <dbReference type="PROSITE-ProRule" id="PRU00433"/>
    </source>
</evidence>
<evidence type="ECO:0000256" key="3">
    <source>
        <dbReference type="ARBA" id="ARBA00022723"/>
    </source>
</evidence>
<proteinExistence type="predicted"/>
<dbReference type="PANTHER" id="PTHR11961">
    <property type="entry name" value="CYTOCHROME C"/>
    <property type="match status" value="1"/>
</dbReference>
<feature type="chain" id="PRO_5045690991" evidence="8">
    <location>
        <begin position="27"/>
        <end position="156"/>
    </location>
</feature>
<evidence type="ECO:0000313" key="10">
    <source>
        <dbReference type="EMBL" id="MFC0683269.1"/>
    </source>
</evidence>
<evidence type="ECO:0000256" key="8">
    <source>
        <dbReference type="SAM" id="SignalP"/>
    </source>
</evidence>
<keyword evidence="1" id="KW-0813">Transport</keyword>
<dbReference type="RefSeq" id="WP_267220500.1">
    <property type="nucleotide sequence ID" value="NZ_JAPCWC010000007.1"/>
</dbReference>
<feature type="region of interest" description="Disordered" evidence="7">
    <location>
        <begin position="19"/>
        <end position="61"/>
    </location>
</feature>
<evidence type="ECO:0000256" key="5">
    <source>
        <dbReference type="ARBA" id="ARBA00023004"/>
    </source>
</evidence>
<evidence type="ECO:0000256" key="4">
    <source>
        <dbReference type="ARBA" id="ARBA00022982"/>
    </source>
</evidence>
<dbReference type="SUPFAM" id="SSF46626">
    <property type="entry name" value="Cytochrome c"/>
    <property type="match status" value="1"/>
</dbReference>
<dbReference type="InterPro" id="IPR009056">
    <property type="entry name" value="Cyt_c-like_dom"/>
</dbReference>
<feature type="compositionally biased region" description="Low complexity" evidence="7">
    <location>
        <begin position="24"/>
        <end position="61"/>
    </location>
</feature>
<name>A0ABV6S201_9SPHN</name>
<dbReference type="PRINTS" id="PR00604">
    <property type="entry name" value="CYTCHRMECIAB"/>
</dbReference>
<keyword evidence="5 6" id="KW-0408">Iron</keyword>
<organism evidence="10 11">
    <name type="scientific">Novosphingobium clariflavum</name>
    <dbReference type="NCBI Taxonomy" id="2029884"/>
    <lineage>
        <taxon>Bacteria</taxon>
        <taxon>Pseudomonadati</taxon>
        <taxon>Pseudomonadota</taxon>
        <taxon>Alphaproteobacteria</taxon>
        <taxon>Sphingomonadales</taxon>
        <taxon>Sphingomonadaceae</taxon>
        <taxon>Novosphingobium</taxon>
    </lineage>
</organism>
<reference evidence="10 11" key="1">
    <citation type="submission" date="2024-09" db="EMBL/GenBank/DDBJ databases">
        <authorList>
            <person name="Sun Q."/>
            <person name="Mori K."/>
        </authorList>
    </citation>
    <scope>NUCLEOTIDE SEQUENCE [LARGE SCALE GENOMIC DNA]</scope>
    <source>
        <strain evidence="10 11">CICC 11035S</strain>
    </source>
</reference>
<feature type="domain" description="Cytochrome c" evidence="9">
    <location>
        <begin position="58"/>
        <end position="156"/>
    </location>
</feature>
<dbReference type="InterPro" id="IPR036909">
    <property type="entry name" value="Cyt_c-like_dom_sf"/>
</dbReference>
<keyword evidence="8" id="KW-0732">Signal</keyword>
<comment type="caution">
    <text evidence="10">The sequence shown here is derived from an EMBL/GenBank/DDBJ whole genome shotgun (WGS) entry which is preliminary data.</text>
</comment>
<keyword evidence="2 6" id="KW-0349">Heme</keyword>
<keyword evidence="3 6" id="KW-0479">Metal-binding</keyword>
<protein>
    <submittedName>
        <fullName evidence="10">C-type cytochrome</fullName>
    </submittedName>
</protein>
<evidence type="ECO:0000256" key="1">
    <source>
        <dbReference type="ARBA" id="ARBA00022448"/>
    </source>
</evidence>
<dbReference type="PROSITE" id="PS51007">
    <property type="entry name" value="CYTC"/>
    <property type="match status" value="1"/>
</dbReference>
<keyword evidence="11" id="KW-1185">Reference proteome</keyword>
<dbReference type="Gene3D" id="1.10.760.10">
    <property type="entry name" value="Cytochrome c-like domain"/>
    <property type="match status" value="1"/>
</dbReference>
<dbReference type="Proteomes" id="UP001589858">
    <property type="component" value="Unassembled WGS sequence"/>
</dbReference>
<dbReference type="PROSITE" id="PS51257">
    <property type="entry name" value="PROKAR_LIPOPROTEIN"/>
    <property type="match status" value="1"/>
</dbReference>
<sequence length="156" mass="15761">MKLKSMIAIAPLALLAACGGSGGDSASQSGSQSGSASGNEKPSAAPATTAQPEPAAASSADTAPPAFAVCRSCHSVEAGRNGVGPTLHGIVGSKAGDVAGFPFSSALRQSGITWDRQALDTWLQGPMKMVPGTRMVIAVPDPVKRAEIIDYLEKQK</sequence>
<evidence type="ECO:0000256" key="2">
    <source>
        <dbReference type="ARBA" id="ARBA00022617"/>
    </source>
</evidence>
<evidence type="ECO:0000259" key="9">
    <source>
        <dbReference type="PROSITE" id="PS51007"/>
    </source>
</evidence>
<dbReference type="EMBL" id="JBHLTM010000009">
    <property type="protein sequence ID" value="MFC0683269.1"/>
    <property type="molecule type" value="Genomic_DNA"/>
</dbReference>
<keyword evidence="4" id="KW-0249">Electron transport</keyword>
<gene>
    <name evidence="10" type="ORF">ACFFF8_01540</name>
</gene>
<evidence type="ECO:0000256" key="7">
    <source>
        <dbReference type="SAM" id="MobiDB-lite"/>
    </source>
</evidence>
<accession>A0ABV6S201</accession>